<evidence type="ECO:0000259" key="6">
    <source>
        <dbReference type="PROSITE" id="PS50123"/>
    </source>
</evidence>
<organism evidence="7 8">
    <name type="scientific">Castellaniella hirudinis</name>
    <dbReference type="NCBI Taxonomy" id="1144617"/>
    <lineage>
        <taxon>Bacteria</taxon>
        <taxon>Pseudomonadati</taxon>
        <taxon>Pseudomonadota</taxon>
        <taxon>Betaproteobacteria</taxon>
        <taxon>Burkholderiales</taxon>
        <taxon>Alcaligenaceae</taxon>
        <taxon>Castellaniella</taxon>
    </lineage>
</organism>
<evidence type="ECO:0000256" key="4">
    <source>
        <dbReference type="ARBA" id="ARBA00022691"/>
    </source>
</evidence>
<name>A0ABV8RX27_9BURK</name>
<reference evidence="8" key="1">
    <citation type="journal article" date="2019" name="Int. J. Syst. Evol. Microbiol.">
        <title>The Global Catalogue of Microorganisms (GCM) 10K type strain sequencing project: providing services to taxonomists for standard genome sequencing and annotation.</title>
        <authorList>
            <consortium name="The Broad Institute Genomics Platform"/>
            <consortium name="The Broad Institute Genome Sequencing Center for Infectious Disease"/>
            <person name="Wu L."/>
            <person name="Ma J."/>
        </authorList>
    </citation>
    <scope>NUCLEOTIDE SEQUENCE [LARGE SCALE GENOMIC DNA]</scope>
    <source>
        <strain evidence="8">CGMCC 1.19029</strain>
    </source>
</reference>
<dbReference type="GO" id="GO:0008168">
    <property type="term" value="F:methyltransferase activity"/>
    <property type="evidence" value="ECO:0007669"/>
    <property type="project" value="UniProtKB-KW"/>
</dbReference>
<dbReference type="SUPFAM" id="SSF47757">
    <property type="entry name" value="Chemotaxis receptor methyltransferase CheR, N-terminal domain"/>
    <property type="match status" value="1"/>
</dbReference>
<sequence length="282" mass="31495">MIHDAPSASYFSQPALPRADAADLARAVQVLHRRAGIILGDHKKDMAARTLGLRAHHAGAASVRSYLDHLEQNPQADEWDRFISAFTINHTAFFREQHHFGILADFVRTRRKPISVWCCASSTGEEPYTLAMTLHDACGQSDAGISVVATDIDTQALAQARKGVYTLDRVKPVPPEFLRRYFLRGAGRQAGMAMVKPVIRNLVTFEELNLVSPSWVTSSQKFDAIFCRNTMIYFDKPTQTKILERFVPLLKPGGLMFAGHSENFTYLTKSLRLQGQTVYSVA</sequence>
<evidence type="ECO:0000313" key="7">
    <source>
        <dbReference type="EMBL" id="MFC4297948.1"/>
    </source>
</evidence>
<keyword evidence="8" id="KW-1185">Reference proteome</keyword>
<dbReference type="EMBL" id="JBHSDY010000004">
    <property type="protein sequence ID" value="MFC4297948.1"/>
    <property type="molecule type" value="Genomic_DNA"/>
</dbReference>
<dbReference type="Pfam" id="PF01739">
    <property type="entry name" value="CheR"/>
    <property type="match status" value="1"/>
</dbReference>
<dbReference type="InterPro" id="IPR022642">
    <property type="entry name" value="CheR_C"/>
</dbReference>
<dbReference type="Proteomes" id="UP001595756">
    <property type="component" value="Unassembled WGS sequence"/>
</dbReference>
<protein>
    <recommendedName>
        <fullName evidence="5">Chemotaxis protein methyltransferase</fullName>
        <ecNumber evidence="5">2.1.1.80</ecNumber>
    </recommendedName>
</protein>
<dbReference type="EC" id="2.1.1.80" evidence="5"/>
<dbReference type="InterPro" id="IPR050903">
    <property type="entry name" value="Bact_Chemotaxis_MeTrfase"/>
</dbReference>
<dbReference type="SUPFAM" id="SSF53335">
    <property type="entry name" value="S-adenosyl-L-methionine-dependent methyltransferases"/>
    <property type="match status" value="1"/>
</dbReference>
<dbReference type="SMART" id="SM00138">
    <property type="entry name" value="MeTrc"/>
    <property type="match status" value="1"/>
</dbReference>
<dbReference type="PROSITE" id="PS50123">
    <property type="entry name" value="CHER"/>
    <property type="match status" value="1"/>
</dbReference>
<dbReference type="PRINTS" id="PR00996">
    <property type="entry name" value="CHERMTFRASE"/>
</dbReference>
<gene>
    <name evidence="7" type="ORF">ACFO0J_07825</name>
</gene>
<evidence type="ECO:0000256" key="3">
    <source>
        <dbReference type="ARBA" id="ARBA00022679"/>
    </source>
</evidence>
<dbReference type="PANTHER" id="PTHR24422:SF19">
    <property type="entry name" value="CHEMOTAXIS PROTEIN METHYLTRANSFERASE"/>
    <property type="match status" value="1"/>
</dbReference>
<comment type="catalytic activity">
    <reaction evidence="1 5">
        <text>L-glutamyl-[protein] + S-adenosyl-L-methionine = [protein]-L-glutamate 5-O-methyl ester + S-adenosyl-L-homocysteine</text>
        <dbReference type="Rhea" id="RHEA:24452"/>
        <dbReference type="Rhea" id="RHEA-COMP:10208"/>
        <dbReference type="Rhea" id="RHEA-COMP:10311"/>
        <dbReference type="ChEBI" id="CHEBI:29973"/>
        <dbReference type="ChEBI" id="CHEBI:57856"/>
        <dbReference type="ChEBI" id="CHEBI:59789"/>
        <dbReference type="ChEBI" id="CHEBI:82795"/>
        <dbReference type="EC" id="2.1.1.80"/>
    </reaction>
</comment>
<dbReference type="Gene3D" id="3.40.50.150">
    <property type="entry name" value="Vaccinia Virus protein VP39"/>
    <property type="match status" value="1"/>
</dbReference>
<dbReference type="InterPro" id="IPR026024">
    <property type="entry name" value="Chemotaxis_MeTrfase_CheR"/>
</dbReference>
<comment type="caution">
    <text evidence="7">The sequence shown here is derived from an EMBL/GenBank/DDBJ whole genome shotgun (WGS) entry which is preliminary data.</text>
</comment>
<keyword evidence="2 5" id="KW-0489">Methyltransferase</keyword>
<dbReference type="InterPro" id="IPR000780">
    <property type="entry name" value="CheR_MeTrfase"/>
</dbReference>
<comment type="function">
    <text evidence="5">Methylation of the membrane-bound methyl-accepting chemotaxis proteins (MCP) to form gamma-glutamyl methyl ester residues in MCP.</text>
</comment>
<dbReference type="InterPro" id="IPR029063">
    <property type="entry name" value="SAM-dependent_MTases_sf"/>
</dbReference>
<dbReference type="InterPro" id="IPR036804">
    <property type="entry name" value="CheR_N_sf"/>
</dbReference>
<proteinExistence type="predicted"/>
<dbReference type="RefSeq" id="WP_376812511.1">
    <property type="nucleotide sequence ID" value="NZ_JBHSDY010000004.1"/>
</dbReference>
<dbReference type="GO" id="GO:0032259">
    <property type="term" value="P:methylation"/>
    <property type="evidence" value="ECO:0007669"/>
    <property type="project" value="UniProtKB-KW"/>
</dbReference>
<dbReference type="PANTHER" id="PTHR24422">
    <property type="entry name" value="CHEMOTAXIS PROTEIN METHYLTRANSFERASE"/>
    <property type="match status" value="1"/>
</dbReference>
<accession>A0ABV8RX27</accession>
<dbReference type="Gene3D" id="1.10.155.10">
    <property type="entry name" value="Chemotaxis receptor methyltransferase CheR, N-terminal domain"/>
    <property type="match status" value="1"/>
</dbReference>
<dbReference type="PIRSF" id="PIRSF000410">
    <property type="entry name" value="CheR"/>
    <property type="match status" value="1"/>
</dbReference>
<evidence type="ECO:0000256" key="1">
    <source>
        <dbReference type="ARBA" id="ARBA00001541"/>
    </source>
</evidence>
<evidence type="ECO:0000256" key="5">
    <source>
        <dbReference type="PIRNR" id="PIRNR000410"/>
    </source>
</evidence>
<dbReference type="InterPro" id="IPR022641">
    <property type="entry name" value="CheR_N"/>
</dbReference>
<dbReference type="Pfam" id="PF03705">
    <property type="entry name" value="CheR_N"/>
    <property type="match status" value="1"/>
</dbReference>
<feature type="domain" description="CheR-type methyltransferase" evidence="6">
    <location>
        <begin position="22"/>
        <end position="282"/>
    </location>
</feature>
<evidence type="ECO:0000313" key="8">
    <source>
        <dbReference type="Proteomes" id="UP001595756"/>
    </source>
</evidence>
<evidence type="ECO:0000256" key="2">
    <source>
        <dbReference type="ARBA" id="ARBA00022603"/>
    </source>
</evidence>
<keyword evidence="4 5" id="KW-0949">S-adenosyl-L-methionine</keyword>
<keyword evidence="3 5" id="KW-0808">Transferase</keyword>